<proteinExistence type="predicted"/>
<organism evidence="1">
    <name type="scientific">marine sediment metagenome</name>
    <dbReference type="NCBI Taxonomy" id="412755"/>
    <lineage>
        <taxon>unclassified sequences</taxon>
        <taxon>metagenomes</taxon>
        <taxon>ecological metagenomes</taxon>
    </lineage>
</organism>
<evidence type="ECO:0000313" key="1">
    <source>
        <dbReference type="EMBL" id="GAI39057.1"/>
    </source>
</evidence>
<comment type="caution">
    <text evidence="1">The sequence shown here is derived from an EMBL/GenBank/DDBJ whole genome shotgun (WGS) entry which is preliminary data.</text>
</comment>
<gene>
    <name evidence="1" type="ORF">S06H3_51779</name>
</gene>
<feature type="non-terminal residue" evidence="1">
    <location>
        <position position="1"/>
    </location>
</feature>
<dbReference type="EMBL" id="BARV01032883">
    <property type="protein sequence ID" value="GAI39057.1"/>
    <property type="molecule type" value="Genomic_DNA"/>
</dbReference>
<dbReference type="AlphaFoldDB" id="X1N4Y0"/>
<dbReference type="InterPro" id="IPR035093">
    <property type="entry name" value="RelE/ParE_toxin_dom_sf"/>
</dbReference>
<sequence length="233" mass="27353">AINIGYGLHYRESIDIDISMKEDFSKAAFLSIKRRVENTFKTTFFENNYIIFDFKFFSNPSTARTENFWGGYIIEFKIIEKENYNNFKNNLENLRRRSIVIGYGHKKIFRIDISKNEYFTDLKEIDLEGYTIHIYGPLMIIYEKLSSIKKAIKKKVDMIIENPIALGEPLKGNFRGYYSCLVRKNFIIIYLYCSMCRKKGDDEIVTCSDCNKFTDDTIKFIALGPHNNAYGIK</sequence>
<dbReference type="SUPFAM" id="SSF143011">
    <property type="entry name" value="RelE-like"/>
    <property type="match status" value="1"/>
</dbReference>
<protein>
    <submittedName>
        <fullName evidence="1">Uncharacterized protein</fullName>
    </submittedName>
</protein>
<name>X1N4Y0_9ZZZZ</name>
<accession>X1N4Y0</accession>
<reference evidence="1" key="1">
    <citation type="journal article" date="2014" name="Front. Microbiol.">
        <title>High frequency of phylogenetically diverse reductive dehalogenase-homologous genes in deep subseafloor sedimentary metagenomes.</title>
        <authorList>
            <person name="Kawai M."/>
            <person name="Futagami T."/>
            <person name="Toyoda A."/>
            <person name="Takaki Y."/>
            <person name="Nishi S."/>
            <person name="Hori S."/>
            <person name="Arai W."/>
            <person name="Tsubouchi T."/>
            <person name="Morono Y."/>
            <person name="Uchiyama I."/>
            <person name="Ito T."/>
            <person name="Fujiyama A."/>
            <person name="Inagaki F."/>
            <person name="Takami H."/>
        </authorList>
    </citation>
    <scope>NUCLEOTIDE SEQUENCE</scope>
    <source>
        <strain evidence="1">Expedition CK06-06</strain>
    </source>
</reference>